<proteinExistence type="predicted"/>
<feature type="chain" id="PRO_5046982016" description="Calcineurin-like phosphoesterase domain-containing protein" evidence="1">
    <location>
        <begin position="27"/>
        <end position="258"/>
    </location>
</feature>
<dbReference type="SUPFAM" id="SSF56300">
    <property type="entry name" value="Metallo-dependent phosphatases"/>
    <property type="match status" value="1"/>
</dbReference>
<evidence type="ECO:0000259" key="2">
    <source>
        <dbReference type="Pfam" id="PF00149"/>
    </source>
</evidence>
<dbReference type="InterPro" id="IPR004843">
    <property type="entry name" value="Calcineurin-like_PHP"/>
</dbReference>
<sequence>MVKKIMSVVATLTTTGALMFAGTAVAAPLSDAPSNTGPYTNETIHTQVNTAEGARGSLAVLPDTQFYSRYVAEGDMFAACYGENVPDPFASQTTWIADNTDKFNIAMTQHVGDVVDRSNREGEWETASAAIKNLEDAQLPYAIIPGNHDSEGWQTWPAVGVWDSYLRHFPIERQAQSPSFTGAGSPSGAANYHEFNIGGFASSEPRWRSTTSVSLMTLASLTSQGQLTIHGQVASCPAASEGNRLVQLPHCPAEICSD</sequence>
<dbReference type="EMBL" id="JAUSQX010000001">
    <property type="protein sequence ID" value="MDP9807145.1"/>
    <property type="molecule type" value="Genomic_DNA"/>
</dbReference>
<feature type="signal peptide" evidence="1">
    <location>
        <begin position="1"/>
        <end position="26"/>
    </location>
</feature>
<accession>A0ABT9NIE1</accession>
<evidence type="ECO:0000313" key="4">
    <source>
        <dbReference type="Proteomes" id="UP001243212"/>
    </source>
</evidence>
<comment type="caution">
    <text evidence="3">The sequence shown here is derived from an EMBL/GenBank/DDBJ whole genome shotgun (WGS) entry which is preliminary data.</text>
</comment>
<feature type="domain" description="Calcineurin-like phosphoesterase" evidence="2">
    <location>
        <begin position="88"/>
        <end position="190"/>
    </location>
</feature>
<evidence type="ECO:0000256" key="1">
    <source>
        <dbReference type="SAM" id="SignalP"/>
    </source>
</evidence>
<reference evidence="3 4" key="1">
    <citation type="submission" date="2023-07" db="EMBL/GenBank/DDBJ databases">
        <title>Sequencing the genomes of 1000 actinobacteria strains.</title>
        <authorList>
            <person name="Klenk H.-P."/>
        </authorList>
    </citation>
    <scope>NUCLEOTIDE SEQUENCE [LARGE SCALE GENOMIC DNA]</scope>
    <source>
        <strain evidence="3 4">DSM 17163</strain>
    </source>
</reference>
<dbReference type="Gene3D" id="3.60.21.10">
    <property type="match status" value="1"/>
</dbReference>
<gene>
    <name evidence="3" type="ORF">J2S70_001727</name>
</gene>
<evidence type="ECO:0000313" key="3">
    <source>
        <dbReference type="EMBL" id="MDP9807145.1"/>
    </source>
</evidence>
<dbReference type="InterPro" id="IPR029052">
    <property type="entry name" value="Metallo-depent_PP-like"/>
</dbReference>
<dbReference type="RefSeq" id="WP_307683314.1">
    <property type="nucleotide sequence ID" value="NZ_JAUSQX010000001.1"/>
</dbReference>
<keyword evidence="1" id="KW-0732">Signal</keyword>
<dbReference type="Proteomes" id="UP001243212">
    <property type="component" value="Unassembled WGS sequence"/>
</dbReference>
<organism evidence="3 4">
    <name type="scientific">Trueperella bonasi</name>
    <dbReference type="NCBI Taxonomy" id="312286"/>
    <lineage>
        <taxon>Bacteria</taxon>
        <taxon>Bacillati</taxon>
        <taxon>Actinomycetota</taxon>
        <taxon>Actinomycetes</taxon>
        <taxon>Actinomycetales</taxon>
        <taxon>Actinomycetaceae</taxon>
        <taxon>Trueperella</taxon>
    </lineage>
</organism>
<keyword evidence="4" id="KW-1185">Reference proteome</keyword>
<protein>
    <recommendedName>
        <fullName evidence="2">Calcineurin-like phosphoesterase domain-containing protein</fullName>
    </recommendedName>
</protein>
<name>A0ABT9NIE1_9ACTO</name>
<dbReference type="Pfam" id="PF00149">
    <property type="entry name" value="Metallophos"/>
    <property type="match status" value="1"/>
</dbReference>